<dbReference type="NCBIfam" id="TIGR00229">
    <property type="entry name" value="sensory_box"/>
    <property type="match status" value="1"/>
</dbReference>
<reference evidence="13 14" key="1">
    <citation type="submission" date="2020-04" db="EMBL/GenBank/DDBJ databases">
        <title>Usitatibacter rugosus gen. nov., sp. nov. and Usitatibacter palustris sp. nov., novel members of Usitatibacteraceae fam. nov. within the order Nitrosomonadales isolated from soil.</title>
        <authorList>
            <person name="Huber K.J."/>
            <person name="Neumann-Schaal M."/>
            <person name="Geppert A."/>
            <person name="Luckner M."/>
            <person name="Wanner G."/>
            <person name="Overmann J."/>
        </authorList>
    </citation>
    <scope>NUCLEOTIDE SEQUENCE [LARGE SCALE GENOMIC DNA]</scope>
    <source>
        <strain evidence="13 14">0125_3</strain>
    </source>
</reference>
<dbReference type="SMART" id="SM00387">
    <property type="entry name" value="HATPase_c"/>
    <property type="match status" value="1"/>
</dbReference>
<dbReference type="InterPro" id="IPR005467">
    <property type="entry name" value="His_kinase_dom"/>
</dbReference>
<name>A0A6M4H0U8_9PROT</name>
<feature type="modified residue" description="4-aspartylphosphate" evidence="7">
    <location>
        <position position="60"/>
    </location>
</feature>
<comment type="subcellular location">
    <subcellularLocation>
        <location evidence="2">Cell inner membrane</location>
        <topology evidence="2">Multi-pass membrane protein</topology>
    </subcellularLocation>
</comment>
<dbReference type="InterPro" id="IPR011006">
    <property type="entry name" value="CheY-like_superfamily"/>
</dbReference>
<feature type="domain" description="Response regulatory" evidence="10">
    <location>
        <begin position="516"/>
        <end position="629"/>
    </location>
</feature>
<dbReference type="InterPro" id="IPR000014">
    <property type="entry name" value="PAS"/>
</dbReference>
<dbReference type="InterPro" id="IPR036890">
    <property type="entry name" value="HATPase_C_sf"/>
</dbReference>
<evidence type="ECO:0000256" key="2">
    <source>
        <dbReference type="ARBA" id="ARBA00004429"/>
    </source>
</evidence>
<dbReference type="PROSITE" id="PS50113">
    <property type="entry name" value="PAC"/>
    <property type="match status" value="1"/>
</dbReference>
<protein>
    <recommendedName>
        <fullName evidence="3">histidine kinase</fullName>
        <ecNumber evidence="3">2.7.13.3</ecNumber>
    </recommendedName>
</protein>
<dbReference type="InterPro" id="IPR003661">
    <property type="entry name" value="HisK_dim/P_dom"/>
</dbReference>
<dbReference type="SUPFAM" id="SSF55874">
    <property type="entry name" value="ATPase domain of HSP90 chaperone/DNA topoisomerase II/histidine kinase"/>
    <property type="match status" value="1"/>
</dbReference>
<dbReference type="SMART" id="SM00091">
    <property type="entry name" value="PAS"/>
    <property type="match status" value="1"/>
</dbReference>
<dbReference type="PROSITE" id="PS50110">
    <property type="entry name" value="RESPONSE_REGULATORY"/>
    <property type="match status" value="2"/>
</dbReference>
<evidence type="ECO:0000313" key="13">
    <source>
        <dbReference type="EMBL" id="QJR12962.1"/>
    </source>
</evidence>
<dbReference type="Gene3D" id="3.40.50.2300">
    <property type="match status" value="2"/>
</dbReference>
<feature type="domain" description="PAS" evidence="11">
    <location>
        <begin position="140"/>
        <end position="213"/>
    </location>
</feature>
<dbReference type="SUPFAM" id="SSF55785">
    <property type="entry name" value="PYP-like sensor domain (PAS domain)"/>
    <property type="match status" value="1"/>
</dbReference>
<dbReference type="GO" id="GO:0000155">
    <property type="term" value="F:phosphorelay sensor kinase activity"/>
    <property type="evidence" value="ECO:0007669"/>
    <property type="project" value="InterPro"/>
</dbReference>
<dbReference type="PANTHER" id="PTHR43547">
    <property type="entry name" value="TWO-COMPONENT HISTIDINE KINASE"/>
    <property type="match status" value="1"/>
</dbReference>
<dbReference type="InterPro" id="IPR036097">
    <property type="entry name" value="HisK_dim/P_sf"/>
</dbReference>
<dbReference type="Pfam" id="PF02518">
    <property type="entry name" value="HATPase_c"/>
    <property type="match status" value="1"/>
</dbReference>
<dbReference type="InterPro" id="IPR003594">
    <property type="entry name" value="HATPase_dom"/>
</dbReference>
<evidence type="ECO:0000256" key="5">
    <source>
        <dbReference type="ARBA" id="ARBA00022679"/>
    </source>
</evidence>
<dbReference type="InterPro" id="IPR035965">
    <property type="entry name" value="PAS-like_dom_sf"/>
</dbReference>
<dbReference type="EMBL" id="CP053069">
    <property type="protein sequence ID" value="QJR12962.1"/>
    <property type="molecule type" value="Genomic_DNA"/>
</dbReference>
<feature type="domain" description="Response regulatory" evidence="10">
    <location>
        <begin position="11"/>
        <end position="128"/>
    </location>
</feature>
<keyword evidence="5 13" id="KW-0808">Transferase</keyword>
<evidence type="ECO:0000256" key="8">
    <source>
        <dbReference type="SAM" id="Coils"/>
    </source>
</evidence>
<evidence type="ECO:0000259" key="10">
    <source>
        <dbReference type="PROSITE" id="PS50110"/>
    </source>
</evidence>
<dbReference type="InterPro" id="IPR001789">
    <property type="entry name" value="Sig_transdc_resp-reg_receiver"/>
</dbReference>
<proteinExistence type="predicted"/>
<keyword evidence="4 7" id="KW-0597">Phosphoprotein</keyword>
<dbReference type="PROSITE" id="PS50112">
    <property type="entry name" value="PAS"/>
    <property type="match status" value="1"/>
</dbReference>
<dbReference type="SMART" id="SM00448">
    <property type="entry name" value="REC"/>
    <property type="match status" value="2"/>
</dbReference>
<keyword evidence="6 13" id="KW-0418">Kinase</keyword>
<keyword evidence="14" id="KW-1185">Reference proteome</keyword>
<dbReference type="InterPro" id="IPR001610">
    <property type="entry name" value="PAC"/>
</dbReference>
<dbReference type="KEGG" id="uru:DSM104443_04056"/>
<dbReference type="EC" id="2.7.13.3" evidence="3"/>
<dbReference type="AlphaFoldDB" id="A0A6M4H0U8"/>
<dbReference type="RefSeq" id="WP_171095628.1">
    <property type="nucleotide sequence ID" value="NZ_CP053069.1"/>
</dbReference>
<dbReference type="SMART" id="SM00086">
    <property type="entry name" value="PAC"/>
    <property type="match status" value="1"/>
</dbReference>
<evidence type="ECO:0000259" key="11">
    <source>
        <dbReference type="PROSITE" id="PS50112"/>
    </source>
</evidence>
<dbReference type="GO" id="GO:0005886">
    <property type="term" value="C:plasma membrane"/>
    <property type="evidence" value="ECO:0007669"/>
    <property type="project" value="UniProtKB-SubCell"/>
</dbReference>
<dbReference type="InterPro" id="IPR004358">
    <property type="entry name" value="Sig_transdc_His_kin-like_C"/>
</dbReference>
<evidence type="ECO:0000256" key="6">
    <source>
        <dbReference type="ARBA" id="ARBA00022777"/>
    </source>
</evidence>
<feature type="coiled-coil region" evidence="8">
    <location>
        <begin position="123"/>
        <end position="150"/>
    </location>
</feature>
<organism evidence="13 14">
    <name type="scientific">Usitatibacter rugosus</name>
    <dbReference type="NCBI Taxonomy" id="2732067"/>
    <lineage>
        <taxon>Bacteria</taxon>
        <taxon>Pseudomonadati</taxon>
        <taxon>Pseudomonadota</taxon>
        <taxon>Betaproteobacteria</taxon>
        <taxon>Nitrosomonadales</taxon>
        <taxon>Usitatibacteraceae</taxon>
        <taxon>Usitatibacter</taxon>
    </lineage>
</organism>
<dbReference type="CDD" id="cd00082">
    <property type="entry name" value="HisKA"/>
    <property type="match status" value="1"/>
</dbReference>
<evidence type="ECO:0000259" key="12">
    <source>
        <dbReference type="PROSITE" id="PS50113"/>
    </source>
</evidence>
<evidence type="ECO:0000256" key="3">
    <source>
        <dbReference type="ARBA" id="ARBA00012438"/>
    </source>
</evidence>
<dbReference type="SUPFAM" id="SSF47384">
    <property type="entry name" value="Homodimeric domain of signal transducing histidine kinase"/>
    <property type="match status" value="1"/>
</dbReference>
<evidence type="ECO:0000256" key="1">
    <source>
        <dbReference type="ARBA" id="ARBA00000085"/>
    </source>
</evidence>
<dbReference type="CDD" id="cd00130">
    <property type="entry name" value="PAS"/>
    <property type="match status" value="1"/>
</dbReference>
<dbReference type="PANTHER" id="PTHR43547:SF2">
    <property type="entry name" value="HYBRID SIGNAL TRANSDUCTION HISTIDINE KINASE C"/>
    <property type="match status" value="1"/>
</dbReference>
<dbReference type="Gene3D" id="3.30.565.10">
    <property type="entry name" value="Histidine kinase-like ATPase, C-terminal domain"/>
    <property type="match status" value="1"/>
</dbReference>
<dbReference type="InterPro" id="IPR000700">
    <property type="entry name" value="PAS-assoc_C"/>
</dbReference>
<evidence type="ECO:0000256" key="7">
    <source>
        <dbReference type="PROSITE-ProRule" id="PRU00169"/>
    </source>
</evidence>
<evidence type="ECO:0000256" key="4">
    <source>
        <dbReference type="ARBA" id="ARBA00022553"/>
    </source>
</evidence>
<evidence type="ECO:0000313" key="14">
    <source>
        <dbReference type="Proteomes" id="UP000501534"/>
    </source>
</evidence>
<dbReference type="FunFam" id="3.30.565.10:FF:000006">
    <property type="entry name" value="Sensor histidine kinase WalK"/>
    <property type="match status" value="1"/>
</dbReference>
<dbReference type="PROSITE" id="PS50109">
    <property type="entry name" value="HIS_KIN"/>
    <property type="match status" value="1"/>
</dbReference>
<dbReference type="CDD" id="cd17580">
    <property type="entry name" value="REC_2_DhkD-like"/>
    <property type="match status" value="1"/>
</dbReference>
<feature type="domain" description="PAC" evidence="12">
    <location>
        <begin position="215"/>
        <end position="266"/>
    </location>
</feature>
<dbReference type="Gene3D" id="1.10.287.130">
    <property type="match status" value="1"/>
</dbReference>
<gene>
    <name evidence="13" type="primary">rcsC_23</name>
    <name evidence="13" type="ORF">DSM104443_04056</name>
</gene>
<dbReference type="Proteomes" id="UP000501534">
    <property type="component" value="Chromosome"/>
</dbReference>
<sequence>MTIAHDSDGALVLVVDDNEGGRYAKSRILQLAGFEVIEAGTGYEAIRLLKERRPELMVLDVRLPDLNGRHVVLRIRADPDVADVAVLQTSATHVDAHHKVLALEAGADAYLAEPVEPEELVANARALLRMRRAEKRLHQAESRFREMSESIGDVFWILDPVEMKFDYVSPAFETMWGRTVTDVMGDIDVWLDAIHPDDRKGALASTRQLVDMGTYNEEYRIRRPDKSERWIAVRGFPMRNAGTERRVAGVAQDITERKNAEAALLALDHRKDEFLAMLAHELRNPLGPIRNAVEILRIAPSERTEMHAKAREMIGRQVSHLARLVDDLLDVSRITQGKIALQIAPVRLEAVVHAALEMARPAIDANGLQVTVSLADEPLWIHADAVRLTQVIGNLLNNAAKFTPPGGHITLRGERRGDEVAIVVEDTGIGMASDLLPHVFELFAQGDRTLERTRGGLGVGLALVRRLVAMHGGSVKASSAGQGQGSRFEVLLPLMKTPAEASPGSAPARPAFVPRKILVVDDSRDSAEALAVLLEQSGHQVVAAFSAREALVKAKAFVPDVVFLDIGLPEMDGYSLARKMREMPETKSARILALTGYGQVEHREHALASGFDDHLTKPFDPAQLSQVIG</sequence>
<keyword evidence="8" id="KW-0175">Coiled coil</keyword>
<comment type="catalytic activity">
    <reaction evidence="1">
        <text>ATP + protein L-histidine = ADP + protein N-phospho-L-histidine.</text>
        <dbReference type="EC" id="2.7.13.3"/>
    </reaction>
</comment>
<feature type="modified residue" description="4-aspartylphosphate" evidence="7">
    <location>
        <position position="565"/>
    </location>
</feature>
<dbReference type="InterPro" id="IPR013655">
    <property type="entry name" value="PAS_fold_3"/>
</dbReference>
<dbReference type="PRINTS" id="PR00344">
    <property type="entry name" value="BCTRLSENSOR"/>
</dbReference>
<evidence type="ECO:0000259" key="9">
    <source>
        <dbReference type="PROSITE" id="PS50109"/>
    </source>
</evidence>
<feature type="domain" description="Histidine kinase" evidence="9">
    <location>
        <begin position="277"/>
        <end position="496"/>
    </location>
</feature>
<dbReference type="SMART" id="SM00388">
    <property type="entry name" value="HisKA"/>
    <property type="match status" value="1"/>
</dbReference>
<dbReference type="Gene3D" id="3.30.450.20">
    <property type="entry name" value="PAS domain"/>
    <property type="match status" value="1"/>
</dbReference>
<dbReference type="SUPFAM" id="SSF52172">
    <property type="entry name" value="CheY-like"/>
    <property type="match status" value="2"/>
</dbReference>
<dbReference type="Pfam" id="PF00512">
    <property type="entry name" value="HisKA"/>
    <property type="match status" value="1"/>
</dbReference>
<dbReference type="Pfam" id="PF00072">
    <property type="entry name" value="Response_reg"/>
    <property type="match status" value="2"/>
</dbReference>
<accession>A0A6M4H0U8</accession>
<dbReference type="Pfam" id="PF08447">
    <property type="entry name" value="PAS_3"/>
    <property type="match status" value="1"/>
</dbReference>